<dbReference type="InterPro" id="IPR051029">
    <property type="entry name" value="mRNA_Capping_Enz/RNA_Phosphat"/>
</dbReference>
<feature type="domain" description="mRNA capping enzyme adenylation" evidence="1">
    <location>
        <begin position="4"/>
        <end position="62"/>
    </location>
</feature>
<evidence type="ECO:0000259" key="1">
    <source>
        <dbReference type="Pfam" id="PF01331"/>
    </source>
</evidence>
<dbReference type="InterPro" id="IPR001339">
    <property type="entry name" value="mRNA_cap_enzyme_adenylation"/>
</dbReference>
<dbReference type="GO" id="GO:0005524">
    <property type="term" value="F:ATP binding"/>
    <property type="evidence" value="ECO:0007669"/>
    <property type="project" value="InterPro"/>
</dbReference>
<sequence>MKTRKTQELFSVRPKQFFDISISRKLLEGNFAKEVSHELDGLIFQPIGKYKPGRCDDILKWKPPSLNSMDFQLKIMGLGEELLPWNVGLLYVGGCERPFAQVKVTKETVQ</sequence>
<gene>
    <name evidence="2" type="ORF">rCG_53002</name>
</gene>
<dbReference type="Proteomes" id="UP000234681">
    <property type="component" value="Chromosome 11"/>
</dbReference>
<dbReference type="PANTHER" id="PTHR10367:SF17">
    <property type="entry name" value="MRNA-CAPPING ENZYME"/>
    <property type="match status" value="1"/>
</dbReference>
<evidence type="ECO:0000313" key="2">
    <source>
        <dbReference type="EMBL" id="EDM11272.1"/>
    </source>
</evidence>
<dbReference type="GO" id="GO:0004484">
    <property type="term" value="F:mRNA guanylyltransferase activity"/>
    <property type="evidence" value="ECO:0007669"/>
    <property type="project" value="InterPro"/>
</dbReference>
<reference evidence="3" key="1">
    <citation type="submission" date="2005-09" db="EMBL/GenBank/DDBJ databases">
        <authorList>
            <person name="Mural R.J."/>
            <person name="Li P.W."/>
            <person name="Adams M.D."/>
            <person name="Amanatides P.G."/>
            <person name="Baden-Tillson H."/>
            <person name="Barnstead M."/>
            <person name="Chin S.H."/>
            <person name="Dew I."/>
            <person name="Evans C.A."/>
            <person name="Ferriera S."/>
            <person name="Flanigan M."/>
            <person name="Fosler C."/>
            <person name="Glodek A."/>
            <person name="Gu Z."/>
            <person name="Holt R.A."/>
            <person name="Jennings D."/>
            <person name="Kraft C.L."/>
            <person name="Lu F."/>
            <person name="Nguyen T."/>
            <person name="Nusskern D.R."/>
            <person name="Pfannkoch C.M."/>
            <person name="Sitter C."/>
            <person name="Sutton G.G."/>
            <person name="Venter J.C."/>
            <person name="Wang Z."/>
            <person name="Woodage T."/>
            <person name="Zheng X.H."/>
            <person name="Zhong F."/>
        </authorList>
    </citation>
    <scope>NUCLEOTIDE SEQUENCE [LARGE SCALE GENOMIC DNA]</scope>
    <source>
        <strain>BN</strain>
        <strain evidence="3">Sprague-Dawley</strain>
    </source>
</reference>
<dbReference type="EMBL" id="CH473967">
    <property type="protein sequence ID" value="EDM11272.1"/>
    <property type="molecule type" value="Genomic_DNA"/>
</dbReference>
<dbReference type="AlphaFoldDB" id="A6IRB9"/>
<evidence type="ECO:0000313" key="3">
    <source>
        <dbReference type="Proteomes" id="UP000234681"/>
    </source>
</evidence>
<proteinExistence type="predicted"/>
<dbReference type="FunFam" id="3.30.1490.430:FF:000001">
    <property type="entry name" value="mRNA-capping enzyme"/>
    <property type="match status" value="1"/>
</dbReference>
<name>A6IRB9_RAT</name>
<dbReference type="GO" id="GO:0006370">
    <property type="term" value="P:7-methylguanosine mRNA capping"/>
    <property type="evidence" value="ECO:0007669"/>
    <property type="project" value="InterPro"/>
</dbReference>
<accession>A6IRB9</accession>
<dbReference type="Gene3D" id="3.30.1490.430">
    <property type="match status" value="1"/>
</dbReference>
<organism evidence="2 3">
    <name type="scientific">Rattus norvegicus</name>
    <name type="common">Rat</name>
    <dbReference type="NCBI Taxonomy" id="10116"/>
    <lineage>
        <taxon>Eukaryota</taxon>
        <taxon>Metazoa</taxon>
        <taxon>Chordata</taxon>
        <taxon>Craniata</taxon>
        <taxon>Vertebrata</taxon>
        <taxon>Euteleostomi</taxon>
        <taxon>Mammalia</taxon>
        <taxon>Eutheria</taxon>
        <taxon>Euarchontoglires</taxon>
        <taxon>Glires</taxon>
        <taxon>Rodentia</taxon>
        <taxon>Myomorpha</taxon>
        <taxon>Muroidea</taxon>
        <taxon>Muridae</taxon>
        <taxon>Murinae</taxon>
        <taxon>Rattus</taxon>
    </lineage>
</organism>
<dbReference type="PANTHER" id="PTHR10367">
    <property type="entry name" value="MRNA-CAPPING ENZYME"/>
    <property type="match status" value="1"/>
</dbReference>
<dbReference type="Pfam" id="PF01331">
    <property type="entry name" value="mRNA_cap_enzyme"/>
    <property type="match status" value="1"/>
</dbReference>
<protein>
    <submittedName>
        <fullName evidence="2">RCG53002</fullName>
    </submittedName>
</protein>
<dbReference type="SUPFAM" id="SSF56091">
    <property type="entry name" value="DNA ligase/mRNA capping enzyme, catalytic domain"/>
    <property type="match status" value="1"/>
</dbReference>